<gene>
    <name evidence="3" type="ORF">COU20_02265</name>
</gene>
<dbReference type="AlphaFoldDB" id="A0A2H0U7P3"/>
<accession>A0A2H0U7P3</accession>
<protein>
    <submittedName>
        <fullName evidence="3">UDP-glucose 4-epimerase</fullName>
    </submittedName>
</protein>
<dbReference type="InterPro" id="IPR001509">
    <property type="entry name" value="Epimerase_deHydtase"/>
</dbReference>
<dbReference type="EMBL" id="PFBM01000014">
    <property type="protein sequence ID" value="PIR82438.1"/>
    <property type="molecule type" value="Genomic_DNA"/>
</dbReference>
<dbReference type="Gene3D" id="3.90.25.10">
    <property type="entry name" value="UDP-galactose 4-epimerase, domain 1"/>
    <property type="match status" value="1"/>
</dbReference>
<reference evidence="4" key="1">
    <citation type="submission" date="2017-09" db="EMBL/GenBank/DDBJ databases">
        <title>Depth-based differentiation of microbial function through sediment-hosted aquifers and enrichment of novel symbionts in the deep terrestrial subsurface.</title>
        <authorList>
            <person name="Probst A.J."/>
            <person name="Ladd B."/>
            <person name="Jarett J.K."/>
            <person name="Geller-Mcgrath D.E."/>
            <person name="Sieber C.M.K."/>
            <person name="Emerson J.B."/>
            <person name="Anantharaman K."/>
            <person name="Thomas B.C."/>
            <person name="Malmstrom R."/>
            <person name="Stieglmeier M."/>
            <person name="Klingl A."/>
            <person name="Woyke T."/>
            <person name="Ryan C.M."/>
            <person name="Banfield J.F."/>
        </authorList>
    </citation>
    <scope>NUCLEOTIDE SEQUENCE [LARGE SCALE GENOMIC DNA]</scope>
</reference>
<evidence type="ECO:0000259" key="2">
    <source>
        <dbReference type="Pfam" id="PF01370"/>
    </source>
</evidence>
<evidence type="ECO:0000313" key="4">
    <source>
        <dbReference type="Proteomes" id="UP000231379"/>
    </source>
</evidence>
<evidence type="ECO:0000313" key="3">
    <source>
        <dbReference type="EMBL" id="PIR82438.1"/>
    </source>
</evidence>
<sequence>MKVLVTGGAGFVGSHVVDALLKGGHRVVIVDDLSSGHRMNVHQGVKCYKVALTSPKLEHVFKKERFDAICHLAAKTNMRESLSDPYADITSNILGLVHLLELASKKYPVKKFVFSSTGGALYGNAKTLPCVEDMPANPISPYGVAKLAGEKYLYYYHHVHDLPVVILRYSNVYGPRNERKEHVGAVTSFIQRVRDGKKIYINGNGKQTRDFVYVEDVARANVRALSRRKRNYLVCNISGGVETSVIRVIRLIERFIGKKAKLVFKPAIRGEVKRSILSNKRAKQYLRWTPRYSVEEGVAKTVDHLRGQ</sequence>
<comment type="caution">
    <text evidence="3">The sequence shown here is derived from an EMBL/GenBank/DDBJ whole genome shotgun (WGS) entry which is preliminary data.</text>
</comment>
<name>A0A2H0U7P3_9BACT</name>
<proteinExistence type="inferred from homology"/>
<dbReference type="Gene3D" id="3.40.50.720">
    <property type="entry name" value="NAD(P)-binding Rossmann-like Domain"/>
    <property type="match status" value="1"/>
</dbReference>
<organism evidence="3 4">
    <name type="scientific">Candidatus Kaiserbacteria bacterium CG10_big_fil_rev_8_21_14_0_10_59_10</name>
    <dbReference type="NCBI Taxonomy" id="1974612"/>
    <lineage>
        <taxon>Bacteria</taxon>
        <taxon>Candidatus Kaiseribacteriota</taxon>
    </lineage>
</organism>
<dbReference type="Pfam" id="PF01370">
    <property type="entry name" value="Epimerase"/>
    <property type="match status" value="1"/>
</dbReference>
<feature type="domain" description="NAD-dependent epimerase/dehydratase" evidence="2">
    <location>
        <begin position="3"/>
        <end position="229"/>
    </location>
</feature>
<evidence type="ECO:0000256" key="1">
    <source>
        <dbReference type="ARBA" id="ARBA00007637"/>
    </source>
</evidence>
<dbReference type="SUPFAM" id="SSF51735">
    <property type="entry name" value="NAD(P)-binding Rossmann-fold domains"/>
    <property type="match status" value="1"/>
</dbReference>
<dbReference type="InterPro" id="IPR036291">
    <property type="entry name" value="NAD(P)-bd_dom_sf"/>
</dbReference>
<dbReference type="PANTHER" id="PTHR43000">
    <property type="entry name" value="DTDP-D-GLUCOSE 4,6-DEHYDRATASE-RELATED"/>
    <property type="match status" value="1"/>
</dbReference>
<comment type="similarity">
    <text evidence="1">Belongs to the NAD(P)-dependent epimerase/dehydratase family.</text>
</comment>
<dbReference type="Proteomes" id="UP000231379">
    <property type="component" value="Unassembled WGS sequence"/>
</dbReference>